<evidence type="ECO:0000256" key="1">
    <source>
        <dbReference type="ARBA" id="ARBA00008455"/>
    </source>
</evidence>
<evidence type="ECO:0000256" key="4">
    <source>
        <dbReference type="ARBA" id="ARBA00022801"/>
    </source>
</evidence>
<proteinExistence type="inferred from homology"/>
<keyword evidence="5" id="KW-0788">Thiol protease</keyword>
<keyword evidence="6" id="KW-1015">Disulfide bond</keyword>
<comment type="similarity">
    <text evidence="1">Belongs to the peptidase C1 family.</text>
</comment>
<dbReference type="FunFam" id="3.90.70.10:FF:000067">
    <property type="entry name" value="Senescence-specific cysteine protease"/>
    <property type="match status" value="1"/>
</dbReference>
<evidence type="ECO:0000313" key="10">
    <source>
        <dbReference type="EMBL" id="KAF7822599.1"/>
    </source>
</evidence>
<dbReference type="InterPro" id="IPR013201">
    <property type="entry name" value="Prot_inhib_I29"/>
</dbReference>
<dbReference type="SUPFAM" id="SSF54001">
    <property type="entry name" value="Cysteine proteinases"/>
    <property type="match status" value="1"/>
</dbReference>
<dbReference type="InterPro" id="IPR039417">
    <property type="entry name" value="Peptidase_C1A_papain-like"/>
</dbReference>
<keyword evidence="4" id="KW-0378">Hydrolase</keyword>
<evidence type="ECO:0000256" key="5">
    <source>
        <dbReference type="ARBA" id="ARBA00022807"/>
    </source>
</evidence>
<keyword evidence="7" id="KW-0325">Glycoprotein</keyword>
<feature type="domain" description="Cathepsin propeptide inhibitor" evidence="9">
    <location>
        <begin position="23"/>
        <end position="81"/>
    </location>
</feature>
<dbReference type="EMBL" id="JAAIUW010000007">
    <property type="protein sequence ID" value="KAF7822599.1"/>
    <property type="molecule type" value="Genomic_DNA"/>
</dbReference>
<dbReference type="Gene3D" id="3.90.70.10">
    <property type="entry name" value="Cysteine proteinases"/>
    <property type="match status" value="1"/>
</dbReference>
<dbReference type="AlphaFoldDB" id="A0A834TRP0"/>
<dbReference type="InterPro" id="IPR000668">
    <property type="entry name" value="Peptidase_C1A_C"/>
</dbReference>
<feature type="domain" description="Peptidase C1A papain C-terminal" evidence="8">
    <location>
        <begin position="109"/>
        <end position="316"/>
    </location>
</feature>
<dbReference type="InterPro" id="IPR013128">
    <property type="entry name" value="Peptidase_C1A"/>
</dbReference>
<name>A0A834TRP0_9FABA</name>
<accession>A0A834TRP0</accession>
<evidence type="ECO:0000259" key="9">
    <source>
        <dbReference type="SMART" id="SM00848"/>
    </source>
</evidence>
<comment type="caution">
    <text evidence="10">The sequence shown here is derived from an EMBL/GenBank/DDBJ whole genome shotgun (WGS) entry which is preliminary data.</text>
</comment>
<dbReference type="Proteomes" id="UP000634136">
    <property type="component" value="Unassembled WGS sequence"/>
</dbReference>
<dbReference type="PANTHER" id="PTHR12411">
    <property type="entry name" value="CYSTEINE PROTEASE FAMILY C1-RELATED"/>
    <property type="match status" value="1"/>
</dbReference>
<dbReference type="GO" id="GO:0008234">
    <property type="term" value="F:cysteine-type peptidase activity"/>
    <property type="evidence" value="ECO:0007669"/>
    <property type="project" value="UniProtKB-KW"/>
</dbReference>
<keyword evidence="11" id="KW-1185">Reference proteome</keyword>
<dbReference type="InterPro" id="IPR025660">
    <property type="entry name" value="Pept_his_AS"/>
</dbReference>
<dbReference type="Pfam" id="PF08246">
    <property type="entry name" value="Inhibitor_I29"/>
    <property type="match status" value="1"/>
</dbReference>
<organism evidence="10 11">
    <name type="scientific">Senna tora</name>
    <dbReference type="NCBI Taxonomy" id="362788"/>
    <lineage>
        <taxon>Eukaryota</taxon>
        <taxon>Viridiplantae</taxon>
        <taxon>Streptophyta</taxon>
        <taxon>Embryophyta</taxon>
        <taxon>Tracheophyta</taxon>
        <taxon>Spermatophyta</taxon>
        <taxon>Magnoliopsida</taxon>
        <taxon>eudicotyledons</taxon>
        <taxon>Gunneridae</taxon>
        <taxon>Pentapetalae</taxon>
        <taxon>rosids</taxon>
        <taxon>fabids</taxon>
        <taxon>Fabales</taxon>
        <taxon>Fabaceae</taxon>
        <taxon>Caesalpinioideae</taxon>
        <taxon>Cassia clade</taxon>
        <taxon>Senna</taxon>
    </lineage>
</organism>
<dbReference type="GO" id="GO:0006508">
    <property type="term" value="P:proteolysis"/>
    <property type="evidence" value="ECO:0007669"/>
    <property type="project" value="UniProtKB-KW"/>
</dbReference>
<evidence type="ECO:0000256" key="3">
    <source>
        <dbReference type="ARBA" id="ARBA00022729"/>
    </source>
</evidence>
<dbReference type="InterPro" id="IPR000169">
    <property type="entry name" value="Pept_cys_AS"/>
</dbReference>
<evidence type="ECO:0000256" key="2">
    <source>
        <dbReference type="ARBA" id="ARBA00022670"/>
    </source>
</evidence>
<dbReference type="PROSITE" id="PS00139">
    <property type="entry name" value="THIOL_PROTEASE_CYS"/>
    <property type="match status" value="1"/>
</dbReference>
<sequence>MSGGGGGQARELEDDASSMADMHNQWMAKHGRVYKDSDEKQMRFRIFKHNFARIQDFNNNNVNGSYKLGLNKFSDLTPEEFLSQKTGFLGHVSSPRANTSFRYQHVTGVSDNMDWRKEGAVTDVKNQQQCGCCWAFSTVAAVEGINQIKTGNLMSLSEQELVDCDTNDGNGGCGGGSMNSAFQFIQQNGGLSTEDDYPYQGTDGVCNSEQNKAVQISGYEMVPENSEEALLSAVGNQPVSVAIDASNFQYYESGVFTGPCGTQLNHAVTIVGYGVIKIGELEGASSMADMQKQRMSKHGRLYKDLKNNKVHASYRLNKFSDLTPQEP</sequence>
<evidence type="ECO:0000256" key="7">
    <source>
        <dbReference type="ARBA" id="ARBA00023180"/>
    </source>
</evidence>
<dbReference type="SMART" id="SM00645">
    <property type="entry name" value="Pept_C1"/>
    <property type="match status" value="1"/>
</dbReference>
<dbReference type="PRINTS" id="PR00705">
    <property type="entry name" value="PAPAIN"/>
</dbReference>
<dbReference type="OrthoDB" id="1572535at2759"/>
<dbReference type="PROSITE" id="PS00639">
    <property type="entry name" value="THIOL_PROTEASE_HIS"/>
    <property type="match status" value="1"/>
</dbReference>
<evidence type="ECO:0000256" key="6">
    <source>
        <dbReference type="ARBA" id="ARBA00023157"/>
    </source>
</evidence>
<dbReference type="InterPro" id="IPR038765">
    <property type="entry name" value="Papain-like_cys_pep_sf"/>
</dbReference>
<gene>
    <name evidence="10" type="ORF">G2W53_020743</name>
</gene>
<reference evidence="10" key="1">
    <citation type="submission" date="2020-09" db="EMBL/GenBank/DDBJ databases">
        <title>Genome-Enabled Discovery of Anthraquinone Biosynthesis in Senna tora.</title>
        <authorList>
            <person name="Kang S.-H."/>
            <person name="Pandey R.P."/>
            <person name="Lee C.-M."/>
            <person name="Sim J.-S."/>
            <person name="Jeong J.-T."/>
            <person name="Choi B.-S."/>
            <person name="Jung M."/>
            <person name="Ginzburg D."/>
            <person name="Zhao K."/>
            <person name="Won S.Y."/>
            <person name="Oh T.-J."/>
            <person name="Yu Y."/>
            <person name="Kim N.-H."/>
            <person name="Lee O.R."/>
            <person name="Lee T.-H."/>
            <person name="Bashyal P."/>
            <person name="Kim T.-S."/>
            <person name="Lee W.-H."/>
            <person name="Kawkins C."/>
            <person name="Kim C.-K."/>
            <person name="Kim J.S."/>
            <person name="Ahn B.O."/>
            <person name="Rhee S.Y."/>
            <person name="Sohng J.K."/>
        </authorList>
    </citation>
    <scope>NUCLEOTIDE SEQUENCE</scope>
    <source>
        <tissue evidence="10">Leaf</tissue>
    </source>
</reference>
<dbReference type="CDD" id="cd02248">
    <property type="entry name" value="Peptidase_C1A"/>
    <property type="match status" value="1"/>
</dbReference>
<protein>
    <submittedName>
        <fullName evidence="10">Senescence-specific cysteine protease SAG39-like</fullName>
    </submittedName>
</protein>
<dbReference type="SMART" id="SM00848">
    <property type="entry name" value="Inhibitor_I29"/>
    <property type="match status" value="1"/>
</dbReference>
<evidence type="ECO:0000259" key="8">
    <source>
        <dbReference type="SMART" id="SM00645"/>
    </source>
</evidence>
<keyword evidence="3" id="KW-0732">Signal</keyword>
<evidence type="ECO:0000313" key="11">
    <source>
        <dbReference type="Proteomes" id="UP000634136"/>
    </source>
</evidence>
<dbReference type="Pfam" id="PF00112">
    <property type="entry name" value="Peptidase_C1"/>
    <property type="match status" value="1"/>
</dbReference>
<keyword evidence="2 10" id="KW-0645">Protease</keyword>